<feature type="signal peptide" evidence="1">
    <location>
        <begin position="1"/>
        <end position="19"/>
    </location>
</feature>
<proteinExistence type="predicted"/>
<evidence type="ECO:0000256" key="1">
    <source>
        <dbReference type="SAM" id="SignalP"/>
    </source>
</evidence>
<organism evidence="2 3">
    <name type="scientific">Candidatus Merdivivens pullistercoris</name>
    <dbReference type="NCBI Taxonomy" id="2840873"/>
    <lineage>
        <taxon>Bacteria</taxon>
        <taxon>Pseudomonadati</taxon>
        <taxon>Bacteroidota</taxon>
        <taxon>Bacteroidia</taxon>
        <taxon>Bacteroidales</taxon>
        <taxon>Muribaculaceae</taxon>
        <taxon>Muribaculaceae incertae sedis</taxon>
        <taxon>Candidatus Merdivivens</taxon>
    </lineage>
</organism>
<dbReference type="AlphaFoldDB" id="A0A9D9N912"/>
<reference evidence="2" key="1">
    <citation type="submission" date="2020-10" db="EMBL/GenBank/DDBJ databases">
        <authorList>
            <person name="Gilroy R."/>
        </authorList>
    </citation>
    <scope>NUCLEOTIDE SEQUENCE</scope>
    <source>
        <strain evidence="2">10037</strain>
    </source>
</reference>
<reference evidence="2" key="2">
    <citation type="journal article" date="2021" name="PeerJ">
        <title>Extensive microbial diversity within the chicken gut microbiome revealed by metagenomics and culture.</title>
        <authorList>
            <person name="Gilroy R."/>
            <person name="Ravi A."/>
            <person name="Getino M."/>
            <person name="Pursley I."/>
            <person name="Horton D.L."/>
            <person name="Alikhan N.F."/>
            <person name="Baker D."/>
            <person name="Gharbi K."/>
            <person name="Hall N."/>
            <person name="Watson M."/>
            <person name="Adriaenssens E.M."/>
            <person name="Foster-Nyarko E."/>
            <person name="Jarju S."/>
            <person name="Secka A."/>
            <person name="Antonio M."/>
            <person name="Oren A."/>
            <person name="Chaudhuri R.R."/>
            <person name="La Ragione R."/>
            <person name="Hildebrand F."/>
            <person name="Pallen M.J."/>
        </authorList>
    </citation>
    <scope>NUCLEOTIDE SEQUENCE</scope>
    <source>
        <strain evidence="2">10037</strain>
    </source>
</reference>
<dbReference type="EMBL" id="JADIME010000013">
    <property type="protein sequence ID" value="MBO8464584.1"/>
    <property type="molecule type" value="Genomic_DNA"/>
</dbReference>
<evidence type="ECO:0008006" key="4">
    <source>
        <dbReference type="Google" id="ProtNLM"/>
    </source>
</evidence>
<comment type="caution">
    <text evidence="2">The sequence shown here is derived from an EMBL/GenBank/DDBJ whole genome shotgun (WGS) entry which is preliminary data.</text>
</comment>
<name>A0A9D9N912_9BACT</name>
<accession>A0A9D9N912</accession>
<dbReference type="PROSITE" id="PS51257">
    <property type="entry name" value="PROKAR_LIPOPROTEIN"/>
    <property type="match status" value="1"/>
</dbReference>
<protein>
    <recommendedName>
        <fullName evidence="4">Lipoprotein</fullName>
    </recommendedName>
</protein>
<sequence length="149" mass="16051">MKKYLFSIFIVVLSFFLTASCSVEYSDTGVAERYGCFRITGSVAGGSDDGKQVMLSGIRVAVDFGDGNVQETFTKSGLYETEFYTAAYADPRVIKVTVSDVDGADNGLYETAVKEINISSPSGFADGDGRNFVGTKTIVLDFLLDRVGQ</sequence>
<dbReference type="Proteomes" id="UP000823597">
    <property type="component" value="Unassembled WGS sequence"/>
</dbReference>
<evidence type="ECO:0000313" key="2">
    <source>
        <dbReference type="EMBL" id="MBO8464584.1"/>
    </source>
</evidence>
<keyword evidence="1" id="KW-0732">Signal</keyword>
<feature type="chain" id="PRO_5039228016" description="Lipoprotein" evidence="1">
    <location>
        <begin position="20"/>
        <end position="149"/>
    </location>
</feature>
<gene>
    <name evidence="2" type="ORF">IAB93_01140</name>
</gene>
<evidence type="ECO:0000313" key="3">
    <source>
        <dbReference type="Proteomes" id="UP000823597"/>
    </source>
</evidence>